<dbReference type="Proteomes" id="UP001430584">
    <property type="component" value="Unassembled WGS sequence"/>
</dbReference>
<gene>
    <name evidence="1" type="ORF">SLS55_007632</name>
</gene>
<accession>A0ABR3C870</accession>
<dbReference type="SUPFAM" id="SSF52047">
    <property type="entry name" value="RNI-like"/>
    <property type="match status" value="1"/>
</dbReference>
<comment type="caution">
    <text evidence="1">The sequence shown here is derived from an EMBL/GenBank/DDBJ whole genome shotgun (WGS) entry which is preliminary data.</text>
</comment>
<name>A0ABR3C870_9PEZI</name>
<protein>
    <recommendedName>
        <fullName evidence="3">F-box domain-containing protein</fullName>
    </recommendedName>
</protein>
<dbReference type="EMBL" id="JAJVCZ030000008">
    <property type="protein sequence ID" value="KAL0256823.1"/>
    <property type="molecule type" value="Genomic_DNA"/>
</dbReference>
<evidence type="ECO:0008006" key="3">
    <source>
        <dbReference type="Google" id="ProtNLM"/>
    </source>
</evidence>
<dbReference type="GeneID" id="92011717"/>
<reference evidence="1 2" key="1">
    <citation type="submission" date="2024-02" db="EMBL/GenBank/DDBJ databases">
        <title>De novo assembly and annotation of 12 fungi associated with fruit tree decline syndrome in Ontario, Canada.</title>
        <authorList>
            <person name="Sulman M."/>
            <person name="Ellouze W."/>
            <person name="Ilyukhin E."/>
        </authorList>
    </citation>
    <scope>NUCLEOTIDE SEQUENCE [LARGE SCALE GENOMIC DNA]</scope>
    <source>
        <strain evidence="1 2">FDS-637</strain>
    </source>
</reference>
<dbReference type="RefSeq" id="XP_066629852.1">
    <property type="nucleotide sequence ID" value="XM_066779048.1"/>
</dbReference>
<organism evidence="1 2">
    <name type="scientific">Diplodia seriata</name>
    <dbReference type="NCBI Taxonomy" id="420778"/>
    <lineage>
        <taxon>Eukaryota</taxon>
        <taxon>Fungi</taxon>
        <taxon>Dikarya</taxon>
        <taxon>Ascomycota</taxon>
        <taxon>Pezizomycotina</taxon>
        <taxon>Dothideomycetes</taxon>
        <taxon>Dothideomycetes incertae sedis</taxon>
        <taxon>Botryosphaeriales</taxon>
        <taxon>Botryosphaeriaceae</taxon>
        <taxon>Diplodia</taxon>
    </lineage>
</organism>
<keyword evidence="2" id="KW-1185">Reference proteome</keyword>
<evidence type="ECO:0000313" key="2">
    <source>
        <dbReference type="Proteomes" id="UP001430584"/>
    </source>
</evidence>
<proteinExistence type="predicted"/>
<evidence type="ECO:0000313" key="1">
    <source>
        <dbReference type="EMBL" id="KAL0256823.1"/>
    </source>
</evidence>
<sequence>MSSDLFHTVLEELRWAILCYLPTADRMRLLRVSRKLHHMLERTLYANVVLDSRRRAGKFKRFYKKNPALAKRVTCLTVDGSPEYWRMDGRLLKTSKICHGLEYLDRLRELTLKMPYLPPLHQDSDGAAEDNDGFDEPWRKHEEKLESTFARATDLFRAPAERRILPNLTQLTLETEMVAGQRCPLPGLTIFFIPTLQSIDIENYDISDCATWGNGGWDSVHDRQHTALESLSFENCRLNDFTLGRILECPRALRNLSLNNFIPSSRDRELFCWSTKKLSTVLKKYQKKSLRRVELYMGQTARGRPQLGGTLDLSEMERLETVRCLRYGARLPKAKILLGPHVQLSHYECGITEWMELEDRLGDD</sequence>